<dbReference type="Gene3D" id="1.20.120.910">
    <property type="entry name" value="DksA, coiled-coil domain"/>
    <property type="match status" value="1"/>
</dbReference>
<dbReference type="SUPFAM" id="SSF57716">
    <property type="entry name" value="Glucocorticoid receptor-like (DNA-binding domain)"/>
    <property type="match status" value="1"/>
</dbReference>
<sequence length="120" mass="13062">MTESFPDASSPAEALRAERVSTLEQIEALTRDWEGIVESSTQMGAVDDEHDPEGATIAFERAQVESLLDQARRRLTDLDQAVERLRDGTYGTCENCGGPIAPERLVARPAARTCIACAAR</sequence>
<keyword evidence="5" id="KW-0175">Coiled coil</keyword>
<dbReference type="SUPFAM" id="SSF109635">
    <property type="entry name" value="DnaK suppressor protein DksA, alpha-hairpin domain"/>
    <property type="match status" value="1"/>
</dbReference>
<proteinExistence type="predicted"/>
<dbReference type="PANTHER" id="PTHR33823:SF4">
    <property type="entry name" value="GENERAL STRESS PROTEIN 16O"/>
    <property type="match status" value="1"/>
</dbReference>
<keyword evidence="2" id="KW-0863">Zinc-finger</keyword>
<keyword evidence="3" id="KW-0862">Zinc</keyword>
<evidence type="ECO:0000313" key="8">
    <source>
        <dbReference type="Proteomes" id="UP001500212"/>
    </source>
</evidence>
<dbReference type="Proteomes" id="UP001500212">
    <property type="component" value="Unassembled WGS sequence"/>
</dbReference>
<dbReference type="RefSeq" id="WP_345349088.1">
    <property type="nucleotide sequence ID" value="NZ_BAABHJ010000002.1"/>
</dbReference>
<dbReference type="PANTHER" id="PTHR33823">
    <property type="entry name" value="RNA POLYMERASE-BINDING TRANSCRIPTION FACTOR DKSA-RELATED"/>
    <property type="match status" value="1"/>
</dbReference>
<dbReference type="InterPro" id="IPR000962">
    <property type="entry name" value="Znf_DskA_TraR"/>
</dbReference>
<keyword evidence="1" id="KW-0479">Metal-binding</keyword>
<feature type="domain" description="Zinc finger DksA/TraR C4-type" evidence="6">
    <location>
        <begin position="88"/>
        <end position="120"/>
    </location>
</feature>
<accession>A0ABP8TDL0</accession>
<keyword evidence="8" id="KW-1185">Reference proteome</keyword>
<name>A0ABP8TDL0_9ACTN</name>
<evidence type="ECO:0000313" key="7">
    <source>
        <dbReference type="EMBL" id="GAA4603245.1"/>
    </source>
</evidence>
<dbReference type="PROSITE" id="PS01102">
    <property type="entry name" value="ZF_DKSA_1"/>
    <property type="match status" value="1"/>
</dbReference>
<evidence type="ECO:0000256" key="2">
    <source>
        <dbReference type="ARBA" id="ARBA00022771"/>
    </source>
</evidence>
<protein>
    <submittedName>
        <fullName evidence="7">TraR/DksA C4-type zinc finger protein</fullName>
    </submittedName>
</protein>
<dbReference type="PROSITE" id="PS51128">
    <property type="entry name" value="ZF_DKSA_2"/>
    <property type="match status" value="1"/>
</dbReference>
<organism evidence="7 8">
    <name type="scientific">Actinoallomurus liliacearum</name>
    <dbReference type="NCBI Taxonomy" id="1080073"/>
    <lineage>
        <taxon>Bacteria</taxon>
        <taxon>Bacillati</taxon>
        <taxon>Actinomycetota</taxon>
        <taxon>Actinomycetes</taxon>
        <taxon>Streptosporangiales</taxon>
        <taxon>Thermomonosporaceae</taxon>
        <taxon>Actinoallomurus</taxon>
    </lineage>
</organism>
<reference evidence="8" key="1">
    <citation type="journal article" date="2019" name="Int. J. Syst. Evol. Microbiol.">
        <title>The Global Catalogue of Microorganisms (GCM) 10K type strain sequencing project: providing services to taxonomists for standard genome sequencing and annotation.</title>
        <authorList>
            <consortium name="The Broad Institute Genomics Platform"/>
            <consortium name="The Broad Institute Genome Sequencing Center for Infectious Disease"/>
            <person name="Wu L."/>
            <person name="Ma J."/>
        </authorList>
    </citation>
    <scope>NUCLEOTIDE SEQUENCE [LARGE SCALE GENOMIC DNA]</scope>
    <source>
        <strain evidence="8">JCM 17938</strain>
    </source>
</reference>
<feature type="coiled-coil region" evidence="5">
    <location>
        <begin position="61"/>
        <end position="88"/>
    </location>
</feature>
<evidence type="ECO:0000256" key="4">
    <source>
        <dbReference type="PROSITE-ProRule" id="PRU00510"/>
    </source>
</evidence>
<dbReference type="InterPro" id="IPR037187">
    <property type="entry name" value="DnaK_N"/>
</dbReference>
<comment type="caution">
    <text evidence="7">The sequence shown here is derived from an EMBL/GenBank/DDBJ whole genome shotgun (WGS) entry which is preliminary data.</text>
</comment>
<dbReference type="InterPro" id="IPR020458">
    <property type="entry name" value="Znf_DskA_TraR_CS"/>
</dbReference>
<dbReference type="Pfam" id="PF01258">
    <property type="entry name" value="zf-dskA_traR"/>
    <property type="match status" value="1"/>
</dbReference>
<evidence type="ECO:0000256" key="5">
    <source>
        <dbReference type="SAM" id="Coils"/>
    </source>
</evidence>
<evidence type="ECO:0000256" key="1">
    <source>
        <dbReference type="ARBA" id="ARBA00022723"/>
    </source>
</evidence>
<gene>
    <name evidence="7" type="ORF">GCM10023195_10560</name>
</gene>
<evidence type="ECO:0000256" key="3">
    <source>
        <dbReference type="ARBA" id="ARBA00022833"/>
    </source>
</evidence>
<dbReference type="EMBL" id="BAABHJ010000002">
    <property type="protein sequence ID" value="GAA4603245.1"/>
    <property type="molecule type" value="Genomic_DNA"/>
</dbReference>
<feature type="zinc finger region" description="dksA C4-type" evidence="4">
    <location>
        <begin position="93"/>
        <end position="117"/>
    </location>
</feature>
<evidence type="ECO:0000259" key="6">
    <source>
        <dbReference type="Pfam" id="PF01258"/>
    </source>
</evidence>